<dbReference type="Gene3D" id="3.30.530.20">
    <property type="match status" value="1"/>
</dbReference>
<accession>A0ABV9KDR4</accession>
<dbReference type="InterPro" id="IPR019587">
    <property type="entry name" value="Polyketide_cyclase/dehydratase"/>
</dbReference>
<comment type="caution">
    <text evidence="1">The sequence shown here is derived from an EMBL/GenBank/DDBJ whole genome shotgun (WGS) entry which is preliminary data.</text>
</comment>
<proteinExistence type="predicted"/>
<name>A0ABV9KDR4_9RHOB</name>
<reference evidence="2" key="1">
    <citation type="journal article" date="2019" name="Int. J. Syst. Evol. Microbiol.">
        <title>The Global Catalogue of Microorganisms (GCM) 10K type strain sequencing project: providing services to taxonomists for standard genome sequencing and annotation.</title>
        <authorList>
            <consortium name="The Broad Institute Genomics Platform"/>
            <consortium name="The Broad Institute Genome Sequencing Center for Infectious Disease"/>
            <person name="Wu L."/>
            <person name="Ma J."/>
        </authorList>
    </citation>
    <scope>NUCLEOTIDE SEQUENCE [LARGE SCALE GENOMIC DNA]</scope>
    <source>
        <strain evidence="2">CGMCC 4.7283</strain>
    </source>
</reference>
<dbReference type="EMBL" id="JBHSGI010000002">
    <property type="protein sequence ID" value="MFC4668054.1"/>
    <property type="molecule type" value="Genomic_DNA"/>
</dbReference>
<keyword evidence="2" id="KW-1185">Reference proteome</keyword>
<dbReference type="RefSeq" id="WP_380716293.1">
    <property type="nucleotide sequence ID" value="NZ_JBHSGI010000002.1"/>
</dbReference>
<dbReference type="InterPro" id="IPR023393">
    <property type="entry name" value="START-like_dom_sf"/>
</dbReference>
<dbReference type="Pfam" id="PF10604">
    <property type="entry name" value="Polyketide_cyc2"/>
    <property type="match status" value="1"/>
</dbReference>
<organism evidence="1 2">
    <name type="scientific">Seohaeicola nanhaiensis</name>
    <dbReference type="NCBI Taxonomy" id="1387282"/>
    <lineage>
        <taxon>Bacteria</taxon>
        <taxon>Pseudomonadati</taxon>
        <taxon>Pseudomonadota</taxon>
        <taxon>Alphaproteobacteria</taxon>
        <taxon>Rhodobacterales</taxon>
        <taxon>Roseobacteraceae</taxon>
        <taxon>Seohaeicola</taxon>
    </lineage>
</organism>
<sequence length="155" mass="17684">MQFSTKEDIEAPIDEVFAMLSDFEGYERSAIRRGIEVQRERDMHPPGRGMAWTARFSLRGKPRDLTLQLAQYDRPTAMRFEADSQGLDGTLTLDLLSLSKRRTRLAVVLEVKPKTLSARLLVQSFRLAKATLNKRFKLKVAAFAKSLEQRQGRTA</sequence>
<evidence type="ECO:0000313" key="1">
    <source>
        <dbReference type="EMBL" id="MFC4668054.1"/>
    </source>
</evidence>
<evidence type="ECO:0000313" key="2">
    <source>
        <dbReference type="Proteomes" id="UP001595973"/>
    </source>
</evidence>
<gene>
    <name evidence="1" type="ORF">ACFO5X_05765</name>
</gene>
<dbReference type="SUPFAM" id="SSF55961">
    <property type="entry name" value="Bet v1-like"/>
    <property type="match status" value="1"/>
</dbReference>
<protein>
    <submittedName>
        <fullName evidence="1">SRPBCC family protein</fullName>
    </submittedName>
</protein>
<dbReference type="Proteomes" id="UP001595973">
    <property type="component" value="Unassembled WGS sequence"/>
</dbReference>
<dbReference type="CDD" id="cd07812">
    <property type="entry name" value="SRPBCC"/>
    <property type="match status" value="1"/>
</dbReference>